<organism evidence="2">
    <name type="scientific">freshwater metagenome</name>
    <dbReference type="NCBI Taxonomy" id="449393"/>
    <lineage>
        <taxon>unclassified sequences</taxon>
        <taxon>metagenomes</taxon>
        <taxon>ecological metagenomes</taxon>
    </lineage>
</organism>
<accession>A0A6J6STN0</accession>
<evidence type="ECO:0000259" key="1">
    <source>
        <dbReference type="Pfam" id="PF01425"/>
    </source>
</evidence>
<dbReference type="PANTHER" id="PTHR11895">
    <property type="entry name" value="TRANSAMIDASE"/>
    <property type="match status" value="1"/>
</dbReference>
<name>A0A6J6STN0_9ZZZZ</name>
<gene>
    <name evidence="2" type="ORF">UFOPK2786_00579</name>
</gene>
<evidence type="ECO:0000313" key="2">
    <source>
        <dbReference type="EMBL" id="CAB4737549.1"/>
    </source>
</evidence>
<dbReference type="EMBL" id="CAEZYW010000066">
    <property type="protein sequence ID" value="CAB4737549.1"/>
    <property type="molecule type" value="Genomic_DNA"/>
</dbReference>
<sequence length="482" mass="50725">MTDVARLSAVAMADLIRRGELTPTECTVAVLNRMAEWIPALNPFVDFDPEGALIQARAATDVMRHGAEIGPLHGVPVTIKNIQAVRGFPTMRGSRLASTEPAPADAPLVSRLRKAGAIVVGTTTMPEQAWTATSDSTLTGTTHNPWLLGRTAGGSSSGAASLAGAGCGPLHLGTDGAGSIRVPAHFCGAVGFKPTYGRIPYVPVPNNASLSHAGPITRSVHDAALMTSVMSGPHKRDLTTLPGFFPATVASGDLNGIRIAFSPDLGHARVDPEVARIVGRAMSAFTAAGATVEIATPAWGPEGPDIIRALWGLDVLGFLPRDDATAAQMDPGLVACTREFQRLTARDGLAATGRRLAYAAEINAWFPDEGWDVLVTPSASVTAFPVGRLQPESWPQHPWDWISWAEFSYPFNCSHGPAISVPCGLSNEGLPVGLQIAGPRLSDEMVLRVAAAFLEVQPFNEWPTPPGDDVRVPLETAEDEAA</sequence>
<reference evidence="2" key="1">
    <citation type="submission" date="2020-05" db="EMBL/GenBank/DDBJ databases">
        <authorList>
            <person name="Chiriac C."/>
            <person name="Salcher M."/>
            <person name="Ghai R."/>
            <person name="Kavagutti S V."/>
        </authorList>
    </citation>
    <scope>NUCLEOTIDE SEQUENCE</scope>
</reference>
<dbReference type="Gene3D" id="3.90.1300.10">
    <property type="entry name" value="Amidase signature (AS) domain"/>
    <property type="match status" value="1"/>
</dbReference>
<dbReference type="Pfam" id="PF01425">
    <property type="entry name" value="Amidase"/>
    <property type="match status" value="1"/>
</dbReference>
<dbReference type="InterPro" id="IPR023631">
    <property type="entry name" value="Amidase_dom"/>
</dbReference>
<dbReference type="AlphaFoldDB" id="A0A6J6STN0"/>
<dbReference type="GO" id="GO:0003824">
    <property type="term" value="F:catalytic activity"/>
    <property type="evidence" value="ECO:0007669"/>
    <property type="project" value="InterPro"/>
</dbReference>
<feature type="domain" description="Amidase" evidence="1">
    <location>
        <begin position="26"/>
        <end position="447"/>
    </location>
</feature>
<protein>
    <submittedName>
        <fullName evidence="2">Unannotated protein</fullName>
    </submittedName>
</protein>
<dbReference type="InterPro" id="IPR000120">
    <property type="entry name" value="Amidase"/>
</dbReference>
<proteinExistence type="predicted"/>
<dbReference type="SUPFAM" id="SSF75304">
    <property type="entry name" value="Amidase signature (AS) enzymes"/>
    <property type="match status" value="1"/>
</dbReference>
<dbReference type="PANTHER" id="PTHR11895:SF7">
    <property type="entry name" value="GLUTAMYL-TRNA(GLN) AMIDOTRANSFERASE SUBUNIT A, MITOCHONDRIAL"/>
    <property type="match status" value="1"/>
</dbReference>
<dbReference type="InterPro" id="IPR036928">
    <property type="entry name" value="AS_sf"/>
</dbReference>